<protein>
    <submittedName>
        <fullName evidence="6">Creatininase family protein</fullName>
    </submittedName>
</protein>
<dbReference type="OrthoDB" id="9801445at2"/>
<dbReference type="SUPFAM" id="SSF102215">
    <property type="entry name" value="Creatininase"/>
    <property type="match status" value="1"/>
</dbReference>
<organism evidence="6 7">
    <name type="scientific">Naasia lichenicola</name>
    <dbReference type="NCBI Taxonomy" id="2565933"/>
    <lineage>
        <taxon>Bacteria</taxon>
        <taxon>Bacillati</taxon>
        <taxon>Actinomycetota</taxon>
        <taxon>Actinomycetes</taxon>
        <taxon>Micrococcales</taxon>
        <taxon>Microbacteriaceae</taxon>
        <taxon>Naasia</taxon>
    </lineage>
</organism>
<evidence type="ECO:0000256" key="3">
    <source>
        <dbReference type="ARBA" id="ARBA00022801"/>
    </source>
</evidence>
<dbReference type="Proteomes" id="UP000309133">
    <property type="component" value="Unassembled WGS sequence"/>
</dbReference>
<comment type="similarity">
    <text evidence="5">Belongs to the creatininase superfamily.</text>
</comment>
<dbReference type="GO" id="GO:0016811">
    <property type="term" value="F:hydrolase activity, acting on carbon-nitrogen (but not peptide) bonds, in linear amides"/>
    <property type="evidence" value="ECO:0007669"/>
    <property type="project" value="TreeGrafter"/>
</dbReference>
<comment type="cofactor">
    <cofactor evidence="1">
        <name>Zn(2+)</name>
        <dbReference type="ChEBI" id="CHEBI:29105"/>
    </cofactor>
</comment>
<keyword evidence="2" id="KW-0479">Metal-binding</keyword>
<accession>A0A4S4FKI3</accession>
<evidence type="ECO:0000256" key="2">
    <source>
        <dbReference type="ARBA" id="ARBA00022723"/>
    </source>
</evidence>
<name>A0A4S4FKI3_9MICO</name>
<evidence type="ECO:0000313" key="7">
    <source>
        <dbReference type="Proteomes" id="UP000309133"/>
    </source>
</evidence>
<dbReference type="Gene3D" id="3.40.50.10310">
    <property type="entry name" value="Creatininase"/>
    <property type="match status" value="1"/>
</dbReference>
<dbReference type="AlphaFoldDB" id="A0A4S4FKI3"/>
<dbReference type="InterPro" id="IPR024087">
    <property type="entry name" value="Creatininase-like_sf"/>
</dbReference>
<dbReference type="GO" id="GO:0009231">
    <property type="term" value="P:riboflavin biosynthetic process"/>
    <property type="evidence" value="ECO:0007669"/>
    <property type="project" value="TreeGrafter"/>
</dbReference>
<dbReference type="InterPro" id="IPR003785">
    <property type="entry name" value="Creatininase/forma_Hydrolase"/>
</dbReference>
<dbReference type="RefSeq" id="WP_136427353.1">
    <property type="nucleotide sequence ID" value="NZ_SSSM01000004.1"/>
</dbReference>
<dbReference type="PANTHER" id="PTHR35005">
    <property type="entry name" value="3-DEHYDRO-SCYLLO-INOSOSE HYDROLASE"/>
    <property type="match status" value="1"/>
</dbReference>
<evidence type="ECO:0000313" key="6">
    <source>
        <dbReference type="EMBL" id="THG30943.1"/>
    </source>
</evidence>
<dbReference type="GO" id="GO:0046872">
    <property type="term" value="F:metal ion binding"/>
    <property type="evidence" value="ECO:0007669"/>
    <property type="project" value="UniProtKB-KW"/>
</dbReference>
<reference evidence="6 7" key="1">
    <citation type="submission" date="2019-04" db="EMBL/GenBank/DDBJ databases">
        <authorList>
            <person name="Jiang L."/>
        </authorList>
    </citation>
    <scope>NUCLEOTIDE SEQUENCE [LARGE SCALE GENOMIC DNA]</scope>
    <source>
        <strain evidence="6 7">YIM 131853</strain>
    </source>
</reference>
<evidence type="ECO:0000256" key="4">
    <source>
        <dbReference type="ARBA" id="ARBA00022833"/>
    </source>
</evidence>
<proteinExistence type="inferred from homology"/>
<keyword evidence="7" id="KW-1185">Reference proteome</keyword>
<keyword evidence="4" id="KW-0862">Zinc</keyword>
<sequence length="267" mass="27930">MTRLLAELPGSAVASTLTSESILVVPVGAIEHHGPHLPLMTDALIAESVATAAVGRGAEAGLDVWQLPTLAITKSDEHHWAPGTLWITADTLMSVLRDLGRSIAATRAKKVVFLNGHGGNTALLQVANRELRRLYGLQTFSAPAGRVGAGSGSDGEPDEFGMGIHAGYGETSIVMHLRPDLVHESLFERNVPEHLASFSQIGFNGYPVSFGWLSNDFGPSGVVGDPTGSNAVAGAAMFDRSVTLAVEALEEISRFSPRAPSPSSGTS</sequence>
<dbReference type="EMBL" id="SSSM01000004">
    <property type="protein sequence ID" value="THG30943.1"/>
    <property type="molecule type" value="Genomic_DNA"/>
</dbReference>
<evidence type="ECO:0000256" key="1">
    <source>
        <dbReference type="ARBA" id="ARBA00001947"/>
    </source>
</evidence>
<comment type="caution">
    <text evidence="6">The sequence shown here is derived from an EMBL/GenBank/DDBJ whole genome shotgun (WGS) entry which is preliminary data.</text>
</comment>
<gene>
    <name evidence="6" type="ORF">E6C64_10035</name>
</gene>
<evidence type="ECO:0000256" key="5">
    <source>
        <dbReference type="ARBA" id="ARBA00024029"/>
    </source>
</evidence>
<keyword evidence="3" id="KW-0378">Hydrolase</keyword>
<dbReference type="Pfam" id="PF02633">
    <property type="entry name" value="Creatininase"/>
    <property type="match status" value="1"/>
</dbReference>
<dbReference type="PANTHER" id="PTHR35005:SF1">
    <property type="entry name" value="2-AMINO-5-FORMYLAMINO-6-RIBOSYLAMINOPYRIMIDIN-4(3H)-ONE 5'-MONOPHOSPHATE DEFORMYLASE"/>
    <property type="match status" value="1"/>
</dbReference>